<accession>A0A1I3YH39</accession>
<proteinExistence type="predicted"/>
<dbReference type="InterPro" id="IPR009057">
    <property type="entry name" value="Homeodomain-like_sf"/>
</dbReference>
<sequence>MSMNVIKKSGRPRLLPKEELAAIMFSIFANKGYEATSLNDLTQATGTKPATLYQAFGNKEGMFIAALEHYKTTWLEDLEKILSSEGLSFNNKIKQFLFSAFNLFSCEGKPPGCLLVFSALSFRPEASSLGAELFNERHAFKAWIIEEAQRAQQNNILSGKLSPGETAEFILTFESGLALMALDNPDQKVINSMIDKMIDAVMCE</sequence>
<organism evidence="6 7">
    <name type="scientific">Candidatus Pantoea symbiotica</name>
    <dbReference type="NCBI Taxonomy" id="1884370"/>
    <lineage>
        <taxon>Bacteria</taxon>
        <taxon>Pseudomonadati</taxon>
        <taxon>Pseudomonadota</taxon>
        <taxon>Gammaproteobacteria</taxon>
        <taxon>Enterobacterales</taxon>
        <taxon>Erwiniaceae</taxon>
        <taxon>Pantoea</taxon>
    </lineage>
</organism>
<gene>
    <name evidence="6" type="ORF">SAMN05518863_10669</name>
</gene>
<dbReference type="Gene3D" id="1.10.357.10">
    <property type="entry name" value="Tetracycline Repressor, domain 2"/>
    <property type="match status" value="1"/>
</dbReference>
<dbReference type="InterPro" id="IPR036271">
    <property type="entry name" value="Tet_transcr_reg_TetR-rel_C_sf"/>
</dbReference>
<dbReference type="PROSITE" id="PS50977">
    <property type="entry name" value="HTH_TETR_2"/>
    <property type="match status" value="1"/>
</dbReference>
<keyword evidence="3" id="KW-0804">Transcription</keyword>
<evidence type="ECO:0000256" key="2">
    <source>
        <dbReference type="ARBA" id="ARBA00023125"/>
    </source>
</evidence>
<dbReference type="SUPFAM" id="SSF46689">
    <property type="entry name" value="Homeodomain-like"/>
    <property type="match status" value="1"/>
</dbReference>
<dbReference type="Gene3D" id="1.10.10.60">
    <property type="entry name" value="Homeodomain-like"/>
    <property type="match status" value="1"/>
</dbReference>
<evidence type="ECO:0000259" key="5">
    <source>
        <dbReference type="PROSITE" id="PS50977"/>
    </source>
</evidence>
<dbReference type="SUPFAM" id="SSF48498">
    <property type="entry name" value="Tetracyclin repressor-like, C-terminal domain"/>
    <property type="match status" value="1"/>
</dbReference>
<protein>
    <submittedName>
        <fullName evidence="6">Transcriptional regulator, TetR family</fullName>
    </submittedName>
</protein>
<keyword evidence="1" id="KW-0805">Transcription regulation</keyword>
<name>A0A1I3YH39_9GAMM</name>
<comment type="caution">
    <text evidence="6">The sequence shown here is derived from an EMBL/GenBank/DDBJ whole genome shotgun (WGS) entry which is preliminary data.</text>
</comment>
<keyword evidence="7" id="KW-1185">Reference proteome</keyword>
<dbReference type="EMBL" id="FOSD01000006">
    <property type="protein sequence ID" value="SFK31132.1"/>
    <property type="molecule type" value="Genomic_DNA"/>
</dbReference>
<keyword evidence="2 4" id="KW-0238">DNA-binding</keyword>
<evidence type="ECO:0000256" key="1">
    <source>
        <dbReference type="ARBA" id="ARBA00023015"/>
    </source>
</evidence>
<dbReference type="Proteomes" id="UP000198841">
    <property type="component" value="Unassembled WGS sequence"/>
</dbReference>
<dbReference type="PANTHER" id="PTHR47506:SF1">
    <property type="entry name" value="HTH-TYPE TRANSCRIPTIONAL REGULATOR YJDC"/>
    <property type="match status" value="1"/>
</dbReference>
<feature type="DNA-binding region" description="H-T-H motif" evidence="4">
    <location>
        <begin position="37"/>
        <end position="56"/>
    </location>
</feature>
<dbReference type="PANTHER" id="PTHR47506">
    <property type="entry name" value="TRANSCRIPTIONAL REGULATORY PROTEIN"/>
    <property type="match status" value="1"/>
</dbReference>
<reference evidence="6 7" key="1">
    <citation type="submission" date="2016-10" db="EMBL/GenBank/DDBJ databases">
        <authorList>
            <person name="Varghese N."/>
            <person name="Submissions S."/>
        </authorList>
    </citation>
    <scope>NUCLEOTIDE SEQUENCE [LARGE SCALE GENOMIC DNA]</scope>
    <source>
        <strain evidence="6 7">YR512</strain>
    </source>
</reference>
<evidence type="ECO:0000313" key="6">
    <source>
        <dbReference type="EMBL" id="SFK31132.1"/>
    </source>
</evidence>
<evidence type="ECO:0000313" key="7">
    <source>
        <dbReference type="Proteomes" id="UP000198841"/>
    </source>
</evidence>
<evidence type="ECO:0000256" key="3">
    <source>
        <dbReference type="ARBA" id="ARBA00023163"/>
    </source>
</evidence>
<evidence type="ECO:0000256" key="4">
    <source>
        <dbReference type="PROSITE-ProRule" id="PRU00335"/>
    </source>
</evidence>
<dbReference type="Pfam" id="PF00440">
    <property type="entry name" value="TetR_N"/>
    <property type="match status" value="1"/>
</dbReference>
<dbReference type="InterPro" id="IPR001647">
    <property type="entry name" value="HTH_TetR"/>
</dbReference>
<feature type="domain" description="HTH tetR-type" evidence="5">
    <location>
        <begin position="14"/>
        <end position="74"/>
    </location>
</feature>